<dbReference type="VEuPathDB" id="ToxoDB:LOC34620932"/>
<reference evidence="1 2" key="1">
    <citation type="journal article" date="2016" name="BMC Genomics">
        <title>Comparative genomics reveals Cyclospora cayetanensis possesses coccidia-like metabolism and invasion components but unique surface antigens.</title>
        <authorList>
            <person name="Liu S."/>
            <person name="Wang L."/>
            <person name="Zheng H."/>
            <person name="Xu Z."/>
            <person name="Roellig D.M."/>
            <person name="Li N."/>
            <person name="Frace M.A."/>
            <person name="Tang K."/>
            <person name="Arrowood M.J."/>
            <person name="Moss D.M."/>
            <person name="Zhang L."/>
            <person name="Feng Y."/>
            <person name="Xiao L."/>
        </authorList>
    </citation>
    <scope>NUCLEOTIDE SEQUENCE [LARGE SCALE GENOMIC DNA]</scope>
    <source>
        <strain evidence="1 2">CHN_HEN01</strain>
    </source>
</reference>
<name>A0A1D3CSK4_9EIME</name>
<comment type="caution">
    <text evidence="1">The sequence shown here is derived from an EMBL/GenBank/DDBJ whole genome shotgun (WGS) entry which is preliminary data.</text>
</comment>
<gene>
    <name evidence="1" type="ORF">cyc_04393</name>
</gene>
<dbReference type="VEuPathDB" id="ToxoDB:cyc_04393"/>
<proteinExistence type="predicted"/>
<keyword evidence="2" id="KW-1185">Reference proteome</keyword>
<accession>A0A1D3CSK4</accession>
<protein>
    <submittedName>
        <fullName evidence="1">Uncharacterized protein</fullName>
    </submittedName>
</protein>
<evidence type="ECO:0000313" key="1">
    <source>
        <dbReference type="EMBL" id="OEH74181.1"/>
    </source>
</evidence>
<organism evidence="1 2">
    <name type="scientific">Cyclospora cayetanensis</name>
    <dbReference type="NCBI Taxonomy" id="88456"/>
    <lineage>
        <taxon>Eukaryota</taxon>
        <taxon>Sar</taxon>
        <taxon>Alveolata</taxon>
        <taxon>Apicomplexa</taxon>
        <taxon>Conoidasida</taxon>
        <taxon>Coccidia</taxon>
        <taxon>Eucoccidiorida</taxon>
        <taxon>Eimeriorina</taxon>
        <taxon>Eimeriidae</taxon>
        <taxon>Cyclospora</taxon>
    </lineage>
</organism>
<dbReference type="GeneID" id="34620932"/>
<dbReference type="EMBL" id="JROU02002101">
    <property type="protein sequence ID" value="OEH74181.1"/>
    <property type="molecule type" value="Genomic_DNA"/>
</dbReference>
<dbReference type="AlphaFoldDB" id="A0A1D3CSK4"/>
<dbReference type="OrthoDB" id="348518at2759"/>
<dbReference type="Proteomes" id="UP000095192">
    <property type="component" value="Unassembled WGS sequence"/>
</dbReference>
<evidence type="ECO:0000313" key="2">
    <source>
        <dbReference type="Proteomes" id="UP000095192"/>
    </source>
</evidence>
<sequence length="483" mass="53223">MGAAESSYSNGPGELTGAHVILQEANEEDHQEGVLGGGEATATVGTFSPMTGEPETAEDPDHHRLAGNAAGNSEATESTEDEWSLSSHCAGQKHMRVMGLEALLQLPKLALAELFWSDEEPLGAPLGPRAAAEKVRHSRDPPPAASSLSARANRYRAFLLRERLEVIHALDSNPSSNSGGNEASTDTRGLAEYDFVSIASLAAMGVGVCMRPSWSELAQQVGTYKALRLLKARLERDKQQLRESIKDKIARRRQAVGSHSREGDVDDGSRTSGMVLGHTGSGKTRYMKDIPEAYKISDMPGSLSASKQLQHPKQQRHQEPPAVSALQLPDRTQSLSSLFAGHSSLQDEITLVEAMRTEIEEDISVLENACAELEALLRRVWTAEKLPREKRMERLGFRRLWCHPQGDREQAMMADKLFALCFSYIQASSNTGSRGTVSGSSSPSAFLSYNELLDALPPKALEYLWYTSELRRKERQQYRYFWI</sequence>